<dbReference type="InterPro" id="IPR055170">
    <property type="entry name" value="GFO_IDH_MocA-like_dom"/>
</dbReference>
<feature type="domain" description="Gfo/Idh/MocA-like oxidoreductase N-terminal" evidence="2">
    <location>
        <begin position="4"/>
        <end position="121"/>
    </location>
</feature>
<dbReference type="SUPFAM" id="SSF55347">
    <property type="entry name" value="Glyceraldehyde-3-phosphate dehydrogenase-like, C-terminal domain"/>
    <property type="match status" value="1"/>
</dbReference>
<dbReference type="PANTHER" id="PTHR43818:SF11">
    <property type="entry name" value="BCDNA.GH03377"/>
    <property type="match status" value="1"/>
</dbReference>
<proteinExistence type="predicted"/>
<dbReference type="SUPFAM" id="SSF51735">
    <property type="entry name" value="NAD(P)-binding Rossmann-fold domains"/>
    <property type="match status" value="1"/>
</dbReference>
<dbReference type="AlphaFoldDB" id="A0A419F2R2"/>
<dbReference type="Gene3D" id="3.40.50.720">
    <property type="entry name" value="NAD(P)-binding Rossmann-like Domain"/>
    <property type="match status" value="1"/>
</dbReference>
<keyword evidence="1" id="KW-0560">Oxidoreductase</keyword>
<name>A0A419F2R2_9BACT</name>
<evidence type="ECO:0000259" key="3">
    <source>
        <dbReference type="Pfam" id="PF22725"/>
    </source>
</evidence>
<dbReference type="Pfam" id="PF22725">
    <property type="entry name" value="GFO_IDH_MocA_C3"/>
    <property type="match status" value="1"/>
</dbReference>
<dbReference type="InterPro" id="IPR000683">
    <property type="entry name" value="Gfo/Idh/MocA-like_OxRdtase_N"/>
</dbReference>
<reference evidence="4 5" key="1">
    <citation type="journal article" date="2017" name="ISME J.">
        <title>Energy and carbon metabolisms in a deep terrestrial subsurface fluid microbial community.</title>
        <authorList>
            <person name="Momper L."/>
            <person name="Jungbluth S.P."/>
            <person name="Lee M.D."/>
            <person name="Amend J.P."/>
        </authorList>
    </citation>
    <scope>NUCLEOTIDE SEQUENCE [LARGE SCALE GENOMIC DNA]</scope>
    <source>
        <strain evidence="4">SURF_17</strain>
    </source>
</reference>
<feature type="domain" description="GFO/IDH/MocA-like oxidoreductase" evidence="3">
    <location>
        <begin position="132"/>
        <end position="278"/>
    </location>
</feature>
<dbReference type="GO" id="GO:0000166">
    <property type="term" value="F:nucleotide binding"/>
    <property type="evidence" value="ECO:0007669"/>
    <property type="project" value="InterPro"/>
</dbReference>
<evidence type="ECO:0000313" key="5">
    <source>
        <dbReference type="Proteomes" id="UP000285961"/>
    </source>
</evidence>
<organism evidence="4 5">
    <name type="scientific">Candidatus Abyssobacteria bacterium SURF_17</name>
    <dbReference type="NCBI Taxonomy" id="2093361"/>
    <lineage>
        <taxon>Bacteria</taxon>
        <taxon>Pseudomonadati</taxon>
        <taxon>Candidatus Hydrogenedentota</taxon>
        <taxon>Candidatus Abyssobacteria</taxon>
    </lineage>
</organism>
<dbReference type="Proteomes" id="UP000285961">
    <property type="component" value="Unassembled WGS sequence"/>
</dbReference>
<dbReference type="Pfam" id="PF01408">
    <property type="entry name" value="GFO_IDH_MocA"/>
    <property type="match status" value="1"/>
</dbReference>
<accession>A0A419F2R2</accession>
<dbReference type="PANTHER" id="PTHR43818">
    <property type="entry name" value="BCDNA.GH03377"/>
    <property type="match status" value="1"/>
</dbReference>
<dbReference type="InterPro" id="IPR050463">
    <property type="entry name" value="Gfo/Idh/MocA_oxidrdct_glycsds"/>
</dbReference>
<dbReference type="Gene3D" id="3.30.360.10">
    <property type="entry name" value="Dihydrodipicolinate Reductase, domain 2"/>
    <property type="match status" value="1"/>
</dbReference>
<protein>
    <submittedName>
        <fullName evidence="4">Gfo/Idh/MocA family oxidoreductase</fullName>
    </submittedName>
</protein>
<dbReference type="GO" id="GO:0016491">
    <property type="term" value="F:oxidoreductase activity"/>
    <property type="evidence" value="ECO:0007669"/>
    <property type="project" value="UniProtKB-KW"/>
</dbReference>
<evidence type="ECO:0000256" key="1">
    <source>
        <dbReference type="ARBA" id="ARBA00023002"/>
    </source>
</evidence>
<evidence type="ECO:0000313" key="4">
    <source>
        <dbReference type="EMBL" id="RJP72754.1"/>
    </source>
</evidence>
<dbReference type="EMBL" id="QZKI01000040">
    <property type="protein sequence ID" value="RJP72754.1"/>
    <property type="molecule type" value="Genomic_DNA"/>
</dbReference>
<evidence type="ECO:0000259" key="2">
    <source>
        <dbReference type="Pfam" id="PF01408"/>
    </source>
</evidence>
<gene>
    <name evidence="4" type="ORF">C4532_05605</name>
</gene>
<dbReference type="InterPro" id="IPR036291">
    <property type="entry name" value="NAD(P)-bd_dom_sf"/>
</dbReference>
<sequence>MRKIRAGVIGTGFVGPAHIEAVRRSGIGEVIAIAGSSEKVAKAKASELGIDRAYGNYMDLIKDSDVQVVHNCTPNNLHLPINRAAMAAGKHIVSEKPLALDSREARLLLNAAQRSGVVHAVMFNYRHYPLVAHLRAVVQAGELGKIFAIHGSYLQDWLLYESDYNWRVDPALGGPTRAVADIGSHWCDLVQFITGLKITEVTADLQTVLPTRQKSVTTVGSFGRLTTPRQVEVRVTTEDYASMLFRFQHDARGALTISQVSAGRKNRLFFQIDGSAKSAAWDQEQPETLWFGFRDRPNETMVKEPAILKREARQYAHYPGGHGEAWADGVKNFMCDVYRYISQGKKPGRDPAPFATFEDGYRSSVLLDKILTSSRQRRWVKVNVK</sequence>
<comment type="caution">
    <text evidence="4">The sequence shown here is derived from an EMBL/GenBank/DDBJ whole genome shotgun (WGS) entry which is preliminary data.</text>
</comment>